<feature type="domain" description="VIT" evidence="3">
    <location>
        <begin position="34"/>
        <end position="162"/>
    </location>
</feature>
<dbReference type="InterPro" id="IPR013694">
    <property type="entry name" value="VIT"/>
</dbReference>
<comment type="caution">
    <text evidence="4">The sequence shown here is derived from an EMBL/GenBank/DDBJ whole genome shotgun (WGS) entry which is preliminary data.</text>
</comment>
<dbReference type="STRING" id="1453999.AW06_002706"/>
<evidence type="ECO:0000256" key="1">
    <source>
        <dbReference type="SAM" id="MobiDB-lite"/>
    </source>
</evidence>
<dbReference type="PROSITE" id="PS51468">
    <property type="entry name" value="VIT"/>
    <property type="match status" value="1"/>
</dbReference>
<dbReference type="Pfam" id="PF13432">
    <property type="entry name" value="TPR_16"/>
    <property type="match status" value="1"/>
</dbReference>
<name>A0A080MGB3_9PROT</name>
<sequence length="967" mass="105672">MKVVKALVLLALFCAGQVAAAQALLINEPPPRGVPPILLRTPEAVQPIRLTRVNVDVLVLGRLAKSTVEMTFHNPNARVLEGELQFPLLDGQEVSGLALDFDGKWRPAVPVDKARGQEVFEEVTRTRVDPALLEATQGNNYKLRIYPIPAQGDRKVSLTISEHLPARRDGTALLRLPLAFGERLGNFDLRIQAPGLKADAARVVRGLSGARWENREGGATLTWHRRDDQPEPLAEVSLSPPTGPLMTVEEFGGKRYFYAELPGPGIPPAARPKPGQLALVWDASGSGAQRQHGREFALLDAYFKALGNGQVRLTLARDSAEDGGNFVVKGGDWSALRARLEQVIYDGATNMAAFRPPAAADAVLLFSDGLGNFSAQTMPDFDLPLFAVSAAAAADGERLRQAATKSGGVYIDLLATSPTAAAAALRSVGPGLASLRSNGAQELVAAPLDPESGRLAVTGILTEPTAVLDLEWRKPGGGIQRQQVRVGSTNALPASFAAQAWARLRLQQLLPERSLHRTAIARLGKSFGLVTPGTSLIVLDRVEDYVRHEIPPPAELRDDYERLAASRRQQAERDRASHIEDIARRFKEKQAWWERDFPKGDRPPVRQEAKVAAAAGAAPGMMMERSQRASAAPPAPAPATAAPMPRMDAAAPASKAKLADAEAPVARIQLKKWLPDAPYAERLRKTEADQLYRVYLDERPAYLNSTAFFLDVADIFFERGRPELALRILSNLAEMDLENRHILRILGYRLLQAKRADLAVPVLQRVLDLAPNEPQSWRDLGLAQAETGDRQQAVASLYQVVTRPWHNRFPDIELVALAEMNALIATSPSGIDTSAIDPRFLRNLPLDLRVLLAWDADNTDIDLWVTDPNGEKAYYGNRLTYQGGAMSRDFTGGYGPEEFSLKKAKPGRYLVQAQFYGHRQQVVAGATTLSLRLYTAFGSAAQKEEWLTLRLKGQREVVTVGEFVVGQ</sequence>
<dbReference type="EMBL" id="JDST02000059">
    <property type="protein sequence ID" value="KFB76284.1"/>
    <property type="molecule type" value="Genomic_DNA"/>
</dbReference>
<feature type="chain" id="PRO_5001751035" evidence="2">
    <location>
        <begin position="21"/>
        <end position="967"/>
    </location>
</feature>
<organism evidence="4 5">
    <name type="scientific">Candidatus Accumulibacter cognatus</name>
    <dbReference type="NCBI Taxonomy" id="2954383"/>
    <lineage>
        <taxon>Bacteria</taxon>
        <taxon>Pseudomonadati</taxon>
        <taxon>Pseudomonadota</taxon>
        <taxon>Betaproteobacteria</taxon>
        <taxon>Candidatus Accumulibacter</taxon>
    </lineage>
</organism>
<protein>
    <submittedName>
        <fullName evidence="4">Marine proteobacterial sortase target protein</fullName>
    </submittedName>
</protein>
<reference evidence="4" key="1">
    <citation type="submission" date="2014-02" db="EMBL/GenBank/DDBJ databases">
        <title>Expanding our view of genomic diversity in Candidatus Accumulibacter clades.</title>
        <authorList>
            <person name="Skennerton C.T."/>
            <person name="Barr J.J."/>
            <person name="Slater F.R."/>
            <person name="Bond P.L."/>
            <person name="Tyson G.W."/>
        </authorList>
    </citation>
    <scope>NUCLEOTIDE SEQUENCE [LARGE SCALE GENOMIC DNA]</scope>
</reference>
<dbReference type="Pfam" id="PF08487">
    <property type="entry name" value="VIT"/>
    <property type="match status" value="1"/>
</dbReference>
<feature type="signal peptide" evidence="2">
    <location>
        <begin position="1"/>
        <end position="20"/>
    </location>
</feature>
<accession>A0A080MGB3</accession>
<dbReference type="AlphaFoldDB" id="A0A080MGB3"/>
<dbReference type="SUPFAM" id="SSF48452">
    <property type="entry name" value="TPR-like"/>
    <property type="match status" value="1"/>
</dbReference>
<gene>
    <name evidence="4" type="ORF">AW06_002706</name>
</gene>
<dbReference type="Proteomes" id="UP000021315">
    <property type="component" value="Unassembled WGS sequence"/>
</dbReference>
<dbReference type="InterPro" id="IPR019220">
    <property type="entry name" value="DUF2135"/>
</dbReference>
<feature type="region of interest" description="Disordered" evidence="1">
    <location>
        <begin position="616"/>
        <end position="645"/>
    </location>
</feature>
<evidence type="ECO:0000259" key="3">
    <source>
        <dbReference type="PROSITE" id="PS51468"/>
    </source>
</evidence>
<dbReference type="InterPro" id="IPR011990">
    <property type="entry name" value="TPR-like_helical_dom_sf"/>
</dbReference>
<evidence type="ECO:0000313" key="5">
    <source>
        <dbReference type="Proteomes" id="UP000021315"/>
    </source>
</evidence>
<dbReference type="RefSeq" id="WP_034950229.1">
    <property type="nucleotide sequence ID" value="NZ_JDST02000059.1"/>
</dbReference>
<keyword evidence="2" id="KW-0732">Signal</keyword>
<evidence type="ECO:0000256" key="2">
    <source>
        <dbReference type="SAM" id="SignalP"/>
    </source>
</evidence>
<dbReference type="Gene3D" id="2.60.120.380">
    <property type="match status" value="1"/>
</dbReference>
<dbReference type="Pfam" id="PF09906">
    <property type="entry name" value="DUF2135"/>
    <property type="match status" value="1"/>
</dbReference>
<feature type="compositionally biased region" description="Low complexity" evidence="1">
    <location>
        <begin position="628"/>
        <end position="645"/>
    </location>
</feature>
<evidence type="ECO:0000313" key="4">
    <source>
        <dbReference type="EMBL" id="KFB76284.1"/>
    </source>
</evidence>
<dbReference type="Gene3D" id="1.25.40.10">
    <property type="entry name" value="Tetratricopeptide repeat domain"/>
    <property type="match status" value="1"/>
</dbReference>
<keyword evidence="5" id="KW-1185">Reference proteome</keyword>
<proteinExistence type="predicted"/>